<evidence type="ECO:0000256" key="5">
    <source>
        <dbReference type="ARBA" id="ARBA00023242"/>
    </source>
</evidence>
<dbReference type="InterPro" id="IPR007219">
    <property type="entry name" value="XnlR_reg_dom"/>
</dbReference>
<evidence type="ECO:0000256" key="1">
    <source>
        <dbReference type="ARBA" id="ARBA00004123"/>
    </source>
</evidence>
<dbReference type="GO" id="GO:0000981">
    <property type="term" value="F:DNA-binding transcription factor activity, RNA polymerase II-specific"/>
    <property type="evidence" value="ECO:0007669"/>
    <property type="project" value="TreeGrafter"/>
</dbReference>
<dbReference type="Proteomes" id="UP001358417">
    <property type="component" value="Unassembled WGS sequence"/>
</dbReference>
<protein>
    <recommendedName>
        <fullName evidence="6">Xylanolytic transcriptional activator regulatory domain-containing protein</fullName>
    </recommendedName>
</protein>
<dbReference type="RefSeq" id="XP_064704685.1">
    <property type="nucleotide sequence ID" value="XM_064847573.1"/>
</dbReference>
<dbReference type="GO" id="GO:0000976">
    <property type="term" value="F:transcription cis-regulatory region binding"/>
    <property type="evidence" value="ECO:0007669"/>
    <property type="project" value="TreeGrafter"/>
</dbReference>
<dbReference type="AlphaFoldDB" id="A0AAV9N5V0"/>
<evidence type="ECO:0000256" key="3">
    <source>
        <dbReference type="ARBA" id="ARBA00023125"/>
    </source>
</evidence>
<dbReference type="InterPro" id="IPR051089">
    <property type="entry name" value="prtT"/>
</dbReference>
<comment type="caution">
    <text evidence="7">The sequence shown here is derived from an EMBL/GenBank/DDBJ whole genome shotgun (WGS) entry which is preliminary data.</text>
</comment>
<dbReference type="Pfam" id="PF04082">
    <property type="entry name" value="Fungal_trans"/>
    <property type="match status" value="1"/>
</dbReference>
<feature type="domain" description="Xylanolytic transcriptional activator regulatory" evidence="6">
    <location>
        <begin position="137"/>
        <end position="225"/>
    </location>
</feature>
<dbReference type="GeneID" id="89972173"/>
<name>A0AAV9N5V0_9EURO</name>
<reference evidence="7 8" key="1">
    <citation type="submission" date="2023-08" db="EMBL/GenBank/DDBJ databases">
        <title>Black Yeasts Isolated from many extreme environments.</title>
        <authorList>
            <person name="Coleine C."/>
            <person name="Stajich J.E."/>
            <person name="Selbmann L."/>
        </authorList>
    </citation>
    <scope>NUCLEOTIDE SEQUENCE [LARGE SCALE GENOMIC DNA]</scope>
    <source>
        <strain evidence="7 8">CCFEE 5792</strain>
    </source>
</reference>
<dbReference type="GO" id="GO:0008270">
    <property type="term" value="F:zinc ion binding"/>
    <property type="evidence" value="ECO:0007669"/>
    <property type="project" value="InterPro"/>
</dbReference>
<dbReference type="GO" id="GO:0005634">
    <property type="term" value="C:nucleus"/>
    <property type="evidence" value="ECO:0007669"/>
    <property type="project" value="UniProtKB-SubCell"/>
</dbReference>
<dbReference type="GO" id="GO:0006351">
    <property type="term" value="P:DNA-templated transcription"/>
    <property type="evidence" value="ECO:0007669"/>
    <property type="project" value="InterPro"/>
</dbReference>
<dbReference type="EMBL" id="JAVRRD010000018">
    <property type="protein sequence ID" value="KAK5049875.1"/>
    <property type="molecule type" value="Genomic_DNA"/>
</dbReference>
<sequence length="348" mass="39454">MKGQFSLQNILSTAPGVVAPSRPSSTARSRDPISVGLVNYHIALSLFNGFMENLNPYICQLDPTLHTFAYVQEKSSFLLTTVLTVAAKILNPSAYPGLKDHAETLFCEGFRRGDKSPEVIQAILILTYWKELDDTRAWSNVGYAIRLSMDLGWHNLSTEDDQQFSTTLNSTDQRKRRNVERTWLVLFVYDRSISLQTGKPRMIDRSVFLESVDIWYRSPGALASDVLLCAFVSLRLLTSEVFELLESQRTTSPRSQMHQRDSLLKIIEKQVEAWQEHWLQIAEEGAFGDDESLDFSDTHPHSWLRSLQQASDKVLRHPSKIASFVIFPQASVDVTINRGRDEDGGNLD</sequence>
<evidence type="ECO:0000313" key="7">
    <source>
        <dbReference type="EMBL" id="KAK5049875.1"/>
    </source>
</evidence>
<dbReference type="CDD" id="cd12148">
    <property type="entry name" value="fungal_TF_MHR"/>
    <property type="match status" value="1"/>
</dbReference>
<organism evidence="7 8">
    <name type="scientific">Exophiala bonariae</name>
    <dbReference type="NCBI Taxonomy" id="1690606"/>
    <lineage>
        <taxon>Eukaryota</taxon>
        <taxon>Fungi</taxon>
        <taxon>Dikarya</taxon>
        <taxon>Ascomycota</taxon>
        <taxon>Pezizomycotina</taxon>
        <taxon>Eurotiomycetes</taxon>
        <taxon>Chaetothyriomycetidae</taxon>
        <taxon>Chaetothyriales</taxon>
        <taxon>Herpotrichiellaceae</taxon>
        <taxon>Exophiala</taxon>
    </lineage>
</organism>
<keyword evidence="8" id="KW-1185">Reference proteome</keyword>
<keyword evidence="3" id="KW-0238">DNA-binding</keyword>
<keyword evidence="5" id="KW-0539">Nucleus</keyword>
<proteinExistence type="predicted"/>
<comment type="subcellular location">
    <subcellularLocation>
        <location evidence="1">Nucleus</location>
    </subcellularLocation>
</comment>
<accession>A0AAV9N5V0</accession>
<evidence type="ECO:0000313" key="8">
    <source>
        <dbReference type="Proteomes" id="UP001358417"/>
    </source>
</evidence>
<keyword evidence="4" id="KW-0804">Transcription</keyword>
<dbReference type="SMART" id="SM00906">
    <property type="entry name" value="Fungal_trans"/>
    <property type="match status" value="1"/>
</dbReference>
<evidence type="ECO:0000256" key="2">
    <source>
        <dbReference type="ARBA" id="ARBA00023015"/>
    </source>
</evidence>
<dbReference type="PANTHER" id="PTHR31845">
    <property type="entry name" value="FINGER DOMAIN PROTEIN, PUTATIVE-RELATED"/>
    <property type="match status" value="1"/>
</dbReference>
<keyword evidence="2" id="KW-0805">Transcription regulation</keyword>
<evidence type="ECO:0000256" key="4">
    <source>
        <dbReference type="ARBA" id="ARBA00023163"/>
    </source>
</evidence>
<evidence type="ECO:0000259" key="6">
    <source>
        <dbReference type="SMART" id="SM00906"/>
    </source>
</evidence>
<dbReference type="PANTHER" id="PTHR31845:SF17">
    <property type="entry name" value="ZN(II)2CYS6 TRANSCRIPTION FACTOR (EUROFUNG)"/>
    <property type="match status" value="1"/>
</dbReference>
<gene>
    <name evidence="7" type="ORF">LTR84_003993</name>
</gene>